<comment type="caution">
    <text evidence="1">The sequence shown here is derived from an EMBL/GenBank/DDBJ whole genome shotgun (WGS) entry which is preliminary data.</text>
</comment>
<dbReference type="AlphaFoldDB" id="A0A4R1HEJ8"/>
<reference evidence="1 2" key="1">
    <citation type="submission" date="2019-03" db="EMBL/GenBank/DDBJ databases">
        <title>Genomic Encyclopedia of Type Strains, Phase IV (KMG-IV): sequencing the most valuable type-strain genomes for metagenomic binning, comparative biology and taxonomic classification.</title>
        <authorList>
            <person name="Goeker M."/>
        </authorList>
    </citation>
    <scope>NUCLEOTIDE SEQUENCE [LARGE SCALE GENOMIC DNA]</scope>
    <source>
        <strain evidence="1 2">DSM 19610</strain>
    </source>
</reference>
<dbReference type="Proteomes" id="UP000295707">
    <property type="component" value="Unassembled WGS sequence"/>
</dbReference>
<dbReference type="PANTHER" id="PTHR33986">
    <property type="entry name" value="OS02G0535700 PROTEIN"/>
    <property type="match status" value="1"/>
</dbReference>
<dbReference type="RefSeq" id="WP_165869193.1">
    <property type="nucleotide sequence ID" value="NZ_SMFX01000001.1"/>
</dbReference>
<evidence type="ECO:0000313" key="2">
    <source>
        <dbReference type="Proteomes" id="UP000295707"/>
    </source>
</evidence>
<proteinExistence type="predicted"/>
<organism evidence="1 2">
    <name type="scientific">Thiogranum longum</name>
    <dbReference type="NCBI Taxonomy" id="1537524"/>
    <lineage>
        <taxon>Bacteria</taxon>
        <taxon>Pseudomonadati</taxon>
        <taxon>Pseudomonadota</taxon>
        <taxon>Gammaproteobacteria</taxon>
        <taxon>Chromatiales</taxon>
        <taxon>Ectothiorhodospiraceae</taxon>
        <taxon>Thiogranum</taxon>
    </lineage>
</organism>
<evidence type="ECO:0000313" key="1">
    <source>
        <dbReference type="EMBL" id="TCK19073.1"/>
    </source>
</evidence>
<accession>A0A4R1HEJ8</accession>
<name>A0A4R1HEJ8_9GAMM</name>
<protein>
    <submittedName>
        <fullName evidence="1">Mitochondrial fission protein ELM1</fullName>
    </submittedName>
</protein>
<dbReference type="InterPro" id="IPR009367">
    <property type="entry name" value="Elm1-like"/>
</dbReference>
<sequence>MSKQTPRIWLVTGDKPGDNAQIEIIAEALGLPCEIKRMLPRPEYVLGKPRFKASLYHLDPERSDSLEPPWPDLIITIGRRPSMAALWIQQQSGGHSKIVLLGRPKRWMNRFSLIIVPSQYRMPDDPKVLQLDFPLMRSNEQAIARASQEWAKRFAELPRPITALMVGGQTKPFRFDADAARQLLAQTSTLSDNGFLYITTSRRTPEAVIQVFRENLPSNAKLYCWSPDNTDNPYLALLGLADRFIVTGDSMSMMIEVARLGKPLAIYPLPVQRNIFRKLQHRLGNWLRGKKAGELLYKTGMVGYTRDLTAIHQLLYDKGLAVPLGQTLPSPGKKPEDELQRVVVSINKLIN</sequence>
<dbReference type="SUPFAM" id="SSF53756">
    <property type="entry name" value="UDP-Glycosyltransferase/glycogen phosphorylase"/>
    <property type="match status" value="1"/>
</dbReference>
<dbReference type="PANTHER" id="PTHR33986:SF15">
    <property type="entry name" value="MITOCHONDRIAL FISSION PROTEIN ELM1"/>
    <property type="match status" value="1"/>
</dbReference>
<gene>
    <name evidence="1" type="ORF">DFR30_2367</name>
</gene>
<dbReference type="Pfam" id="PF06258">
    <property type="entry name" value="Mito_fiss_Elm1"/>
    <property type="match status" value="1"/>
</dbReference>
<keyword evidence="2" id="KW-1185">Reference proteome</keyword>
<dbReference type="EMBL" id="SMFX01000001">
    <property type="protein sequence ID" value="TCK19073.1"/>
    <property type="molecule type" value="Genomic_DNA"/>
</dbReference>